<dbReference type="InterPro" id="IPR002938">
    <property type="entry name" value="FAD-bd"/>
</dbReference>
<dbReference type="AlphaFoldDB" id="A0A1V6STI2"/>
<dbReference type="OrthoDB" id="417877at2759"/>
<keyword evidence="1" id="KW-0285">Flavoprotein</keyword>
<protein>
    <recommendedName>
        <fullName evidence="4">FAD-binding domain-containing protein</fullName>
    </recommendedName>
</protein>
<dbReference type="GO" id="GO:0071949">
    <property type="term" value="F:FAD binding"/>
    <property type="evidence" value="ECO:0007669"/>
    <property type="project" value="InterPro"/>
</dbReference>
<dbReference type="PANTHER" id="PTHR46720">
    <property type="entry name" value="HYDROXYLASE, PUTATIVE (AFU_ORTHOLOGUE AFUA_3G01460)-RELATED"/>
    <property type="match status" value="1"/>
</dbReference>
<feature type="domain" description="FAD-binding" evidence="4">
    <location>
        <begin position="7"/>
        <end position="361"/>
    </location>
</feature>
<reference evidence="6" key="1">
    <citation type="journal article" date="2017" name="Nat. Microbiol.">
        <title>Global analysis of biosynthetic gene clusters reveals vast potential of secondary metabolite production in Penicillium species.</title>
        <authorList>
            <person name="Nielsen J.C."/>
            <person name="Grijseels S."/>
            <person name="Prigent S."/>
            <person name="Ji B."/>
            <person name="Dainat J."/>
            <person name="Nielsen K.F."/>
            <person name="Frisvad J.C."/>
            <person name="Workman M."/>
            <person name="Nielsen J."/>
        </authorList>
    </citation>
    <scope>NUCLEOTIDE SEQUENCE [LARGE SCALE GENOMIC DNA]</scope>
    <source>
        <strain evidence="6">IBT 24891</strain>
    </source>
</reference>
<evidence type="ECO:0000259" key="4">
    <source>
        <dbReference type="Pfam" id="PF01494"/>
    </source>
</evidence>
<dbReference type="PANTHER" id="PTHR46720:SF3">
    <property type="entry name" value="FAD-BINDING DOMAIN-CONTAINING PROTEIN-RELATED"/>
    <property type="match status" value="1"/>
</dbReference>
<keyword evidence="6" id="KW-1185">Reference proteome</keyword>
<dbReference type="EMBL" id="MLKD01000021">
    <property type="protein sequence ID" value="OQE17331.1"/>
    <property type="molecule type" value="Genomic_DNA"/>
</dbReference>
<dbReference type="SUPFAM" id="SSF51905">
    <property type="entry name" value="FAD/NAD(P)-binding domain"/>
    <property type="match status" value="1"/>
</dbReference>
<sequence>MVGRTLTSVAIVGGGPGGLGTAIALSKLPFLEVTLYEKNLEPRESGAGISLSTNAWRVLDLLGASEGVKGGYKSNTHQRNAYTGKIIDVIEHPSGSSTDQRGAIRARRTRLQQALLAQVPDGIIRYNKKLIRLDNLQGDRVKLVFQDSTEVFADIVVGADGIHSIVRRCLFPDHKLSFTGDTAYRVLIPKSRLANLPEITSTTAWWWGKSGHIYFSDVDDESEQSDPLFEITVRSYHEPEVPGKTVAWGIPASNEKVAARVKEFDSRVRDAVDAVEQGEWWEFSGYAGPRLDRIIGWGKVALIGDSSHPLSGAFGSGATFAMEDGWILARALELSQSTTHAIPDALEIFSQIRTPYYTKMYQHLDEVKAKLQRVQYENADFDVFLRAKVENFIYGNKEFIYKNDIKKGWEDFLRTSKGIE</sequence>
<evidence type="ECO:0000256" key="2">
    <source>
        <dbReference type="ARBA" id="ARBA00022827"/>
    </source>
</evidence>
<proteinExistence type="predicted"/>
<dbReference type="GO" id="GO:0044550">
    <property type="term" value="P:secondary metabolite biosynthetic process"/>
    <property type="evidence" value="ECO:0007669"/>
    <property type="project" value="TreeGrafter"/>
</dbReference>
<evidence type="ECO:0000313" key="6">
    <source>
        <dbReference type="Proteomes" id="UP000191285"/>
    </source>
</evidence>
<dbReference type="InterPro" id="IPR051104">
    <property type="entry name" value="FAD_monoxygenase"/>
</dbReference>
<dbReference type="GO" id="GO:0016491">
    <property type="term" value="F:oxidoreductase activity"/>
    <property type="evidence" value="ECO:0007669"/>
    <property type="project" value="UniProtKB-KW"/>
</dbReference>
<comment type="caution">
    <text evidence="5">The sequence shown here is derived from an EMBL/GenBank/DDBJ whole genome shotgun (WGS) entry which is preliminary data.</text>
</comment>
<dbReference type="STRING" id="303698.A0A1V6STI2"/>
<evidence type="ECO:0000256" key="1">
    <source>
        <dbReference type="ARBA" id="ARBA00022630"/>
    </source>
</evidence>
<dbReference type="Gene3D" id="3.50.50.60">
    <property type="entry name" value="FAD/NAD(P)-binding domain"/>
    <property type="match status" value="1"/>
</dbReference>
<accession>A0A1V6STI2</accession>
<keyword evidence="2" id="KW-0274">FAD</keyword>
<organism evidence="5 6">
    <name type="scientific">Penicillium steckii</name>
    <dbReference type="NCBI Taxonomy" id="303698"/>
    <lineage>
        <taxon>Eukaryota</taxon>
        <taxon>Fungi</taxon>
        <taxon>Dikarya</taxon>
        <taxon>Ascomycota</taxon>
        <taxon>Pezizomycotina</taxon>
        <taxon>Eurotiomycetes</taxon>
        <taxon>Eurotiomycetidae</taxon>
        <taxon>Eurotiales</taxon>
        <taxon>Aspergillaceae</taxon>
        <taxon>Penicillium</taxon>
    </lineage>
</organism>
<name>A0A1V6STI2_9EURO</name>
<keyword evidence="3" id="KW-0560">Oxidoreductase</keyword>
<dbReference type="PRINTS" id="PR00420">
    <property type="entry name" value="RNGMNOXGNASE"/>
</dbReference>
<dbReference type="Pfam" id="PF01494">
    <property type="entry name" value="FAD_binding_3"/>
    <property type="match status" value="1"/>
</dbReference>
<gene>
    <name evidence="5" type="ORF">PENSTE_c021G00565</name>
</gene>
<evidence type="ECO:0000256" key="3">
    <source>
        <dbReference type="ARBA" id="ARBA00023002"/>
    </source>
</evidence>
<dbReference type="InterPro" id="IPR036188">
    <property type="entry name" value="FAD/NAD-bd_sf"/>
</dbReference>
<evidence type="ECO:0000313" key="5">
    <source>
        <dbReference type="EMBL" id="OQE17331.1"/>
    </source>
</evidence>
<dbReference type="Proteomes" id="UP000191285">
    <property type="component" value="Unassembled WGS sequence"/>
</dbReference>